<accession>A0ABV8G7K7</accession>
<proteinExistence type="inferred from homology"/>
<dbReference type="InterPro" id="IPR052345">
    <property type="entry name" value="Rad_response_metalloprotease"/>
</dbReference>
<feature type="domain" description="HTH cro/C1-type" evidence="2">
    <location>
        <begin position="10"/>
        <end position="64"/>
    </location>
</feature>
<dbReference type="Gene3D" id="1.10.10.2910">
    <property type="match status" value="1"/>
</dbReference>
<dbReference type="SUPFAM" id="SSF47413">
    <property type="entry name" value="lambda repressor-like DNA-binding domains"/>
    <property type="match status" value="1"/>
</dbReference>
<dbReference type="Gene3D" id="1.10.260.40">
    <property type="entry name" value="lambda repressor-like DNA-binding domains"/>
    <property type="match status" value="1"/>
</dbReference>
<evidence type="ECO:0000259" key="2">
    <source>
        <dbReference type="PROSITE" id="PS50943"/>
    </source>
</evidence>
<comment type="similarity">
    <text evidence="1">Belongs to the short-chain fatty acyl-CoA assimilation regulator (ScfR) family.</text>
</comment>
<sequence>MNGDVVAQRVRQLITNSGQSQGEFAVLAGLDPSKMSKSLSGTRRFTSLDLARLAELGGVTVDWLLGADETPALAARLSSPPDSSVGSVTLEADRLTQLRADLAFLGYEQHSVLPRTPPIGDRWIGQGQQLAAWALDQARNAGADPSHTRDLAELIENVFKIDVAISDLPNGFDGLACTKEHARLIVAGTSTVPSRQRFTLAHELGHVLAGDDQGLLVEADIYDKRHSRQSSEIRANAFATAFLLPEDMLRSETSGMTWAKEAFAKLAFRWWVSPSALAWRLHNLNLIPKDLCDRYRGITTESAALLAGELGSFTEWIDAASHRRIPQLLLRDTFQAYLDGASTLRPFANLIGMDSETIRQALEQAGEEPPLAS</sequence>
<evidence type="ECO:0000313" key="3">
    <source>
        <dbReference type="EMBL" id="MFC4008633.1"/>
    </source>
</evidence>
<dbReference type="EMBL" id="JBHSBI010000007">
    <property type="protein sequence ID" value="MFC4008633.1"/>
    <property type="molecule type" value="Genomic_DNA"/>
</dbReference>
<dbReference type="PANTHER" id="PTHR43236">
    <property type="entry name" value="ANTITOXIN HIGA1"/>
    <property type="match status" value="1"/>
</dbReference>
<dbReference type="RefSeq" id="WP_379528703.1">
    <property type="nucleotide sequence ID" value="NZ_JBHSBI010000007.1"/>
</dbReference>
<dbReference type="PROSITE" id="PS50943">
    <property type="entry name" value="HTH_CROC1"/>
    <property type="match status" value="1"/>
</dbReference>
<dbReference type="Pfam" id="PF06114">
    <property type="entry name" value="Peptidase_M78"/>
    <property type="match status" value="1"/>
</dbReference>
<protein>
    <submittedName>
        <fullName evidence="3">Helix-turn-helix domain-containing protein</fullName>
    </submittedName>
</protein>
<comment type="caution">
    <text evidence="3">The sequence shown here is derived from an EMBL/GenBank/DDBJ whole genome shotgun (WGS) entry which is preliminary data.</text>
</comment>
<dbReference type="SMART" id="SM00530">
    <property type="entry name" value="HTH_XRE"/>
    <property type="match status" value="1"/>
</dbReference>
<name>A0ABV8G7K7_9ACTN</name>
<dbReference type="Proteomes" id="UP001595851">
    <property type="component" value="Unassembled WGS sequence"/>
</dbReference>
<dbReference type="InterPro" id="IPR010982">
    <property type="entry name" value="Lambda_DNA-bd_dom_sf"/>
</dbReference>
<dbReference type="InterPro" id="IPR001387">
    <property type="entry name" value="Cro/C1-type_HTH"/>
</dbReference>
<evidence type="ECO:0000313" key="4">
    <source>
        <dbReference type="Proteomes" id="UP001595851"/>
    </source>
</evidence>
<gene>
    <name evidence="3" type="ORF">ACFOY2_15490</name>
</gene>
<keyword evidence="4" id="KW-1185">Reference proteome</keyword>
<evidence type="ECO:0000256" key="1">
    <source>
        <dbReference type="ARBA" id="ARBA00007227"/>
    </source>
</evidence>
<dbReference type="InterPro" id="IPR010359">
    <property type="entry name" value="IrrE_HExxH"/>
</dbReference>
<dbReference type="CDD" id="cd00093">
    <property type="entry name" value="HTH_XRE"/>
    <property type="match status" value="1"/>
</dbReference>
<reference evidence="4" key="1">
    <citation type="journal article" date="2019" name="Int. J. Syst. Evol. Microbiol.">
        <title>The Global Catalogue of Microorganisms (GCM) 10K type strain sequencing project: providing services to taxonomists for standard genome sequencing and annotation.</title>
        <authorList>
            <consortium name="The Broad Institute Genomics Platform"/>
            <consortium name="The Broad Institute Genome Sequencing Center for Infectious Disease"/>
            <person name="Wu L."/>
            <person name="Ma J."/>
        </authorList>
    </citation>
    <scope>NUCLEOTIDE SEQUENCE [LARGE SCALE GENOMIC DNA]</scope>
    <source>
        <strain evidence="4">TBRC 1276</strain>
    </source>
</reference>
<organism evidence="3 4">
    <name type="scientific">Nonomuraea purpurea</name>
    <dbReference type="NCBI Taxonomy" id="1849276"/>
    <lineage>
        <taxon>Bacteria</taxon>
        <taxon>Bacillati</taxon>
        <taxon>Actinomycetota</taxon>
        <taxon>Actinomycetes</taxon>
        <taxon>Streptosporangiales</taxon>
        <taxon>Streptosporangiaceae</taxon>
        <taxon>Nonomuraea</taxon>
    </lineage>
</organism>
<dbReference type="PANTHER" id="PTHR43236:SF1">
    <property type="entry name" value="BLL7220 PROTEIN"/>
    <property type="match status" value="1"/>
</dbReference>